<proteinExistence type="predicted"/>
<evidence type="ECO:0000313" key="1">
    <source>
        <dbReference type="EMBL" id="GBN98889.1"/>
    </source>
</evidence>
<sequence length="78" mass="9080">MGLQQCWESEWTIPKVAQSDSLIREKLTASAQSDGHACRRTVHTHIYGSYIVWMREWSYGMRSLLNGSQRHVTWLVSK</sequence>
<name>A0A4Y2THL2_ARAVE</name>
<comment type="caution">
    <text evidence="1">The sequence shown here is derived from an EMBL/GenBank/DDBJ whole genome shotgun (WGS) entry which is preliminary data.</text>
</comment>
<organism evidence="1 2">
    <name type="scientific">Araneus ventricosus</name>
    <name type="common">Orbweaver spider</name>
    <name type="synonym">Epeira ventricosa</name>
    <dbReference type="NCBI Taxonomy" id="182803"/>
    <lineage>
        <taxon>Eukaryota</taxon>
        <taxon>Metazoa</taxon>
        <taxon>Ecdysozoa</taxon>
        <taxon>Arthropoda</taxon>
        <taxon>Chelicerata</taxon>
        <taxon>Arachnida</taxon>
        <taxon>Araneae</taxon>
        <taxon>Araneomorphae</taxon>
        <taxon>Entelegynae</taxon>
        <taxon>Araneoidea</taxon>
        <taxon>Araneidae</taxon>
        <taxon>Araneus</taxon>
    </lineage>
</organism>
<reference evidence="1 2" key="1">
    <citation type="journal article" date="2019" name="Sci. Rep.">
        <title>Orb-weaving spider Araneus ventricosus genome elucidates the spidroin gene catalogue.</title>
        <authorList>
            <person name="Kono N."/>
            <person name="Nakamura H."/>
            <person name="Ohtoshi R."/>
            <person name="Moran D.A.P."/>
            <person name="Shinohara A."/>
            <person name="Yoshida Y."/>
            <person name="Fujiwara M."/>
            <person name="Mori M."/>
            <person name="Tomita M."/>
            <person name="Arakawa K."/>
        </authorList>
    </citation>
    <scope>NUCLEOTIDE SEQUENCE [LARGE SCALE GENOMIC DNA]</scope>
</reference>
<dbReference type="AlphaFoldDB" id="A0A4Y2THL2"/>
<evidence type="ECO:0000313" key="2">
    <source>
        <dbReference type="Proteomes" id="UP000499080"/>
    </source>
</evidence>
<accession>A0A4Y2THL2</accession>
<protein>
    <submittedName>
        <fullName evidence="1">Uncharacterized protein</fullName>
    </submittedName>
</protein>
<keyword evidence="2" id="KW-1185">Reference proteome</keyword>
<gene>
    <name evidence="1" type="ORF">AVEN_218354_1</name>
</gene>
<dbReference type="EMBL" id="BGPR01027993">
    <property type="protein sequence ID" value="GBN98889.1"/>
    <property type="molecule type" value="Genomic_DNA"/>
</dbReference>
<dbReference type="Proteomes" id="UP000499080">
    <property type="component" value="Unassembled WGS sequence"/>
</dbReference>